<feature type="repeat" description="WD" evidence="1">
    <location>
        <begin position="657"/>
        <end position="685"/>
    </location>
</feature>
<keyword evidence="1" id="KW-0853">WD repeat</keyword>
<keyword evidence="2" id="KW-1133">Transmembrane helix</keyword>
<sequence>MATTVINTIVSTKELHFQPGGVPASFEVTVVNGSDRFASFQVELVAAGAAADRNGDWYSISPTASSKKPRGAATRFQVSILDTPVPGFVGMMNLRVRVFSMELPDETREILRLVVERGIGATPLQLELPVKQFQINPGSRLEVPVRVYNPGQLLSNALLTEKAIDSRWLPLSGERRLQVPPGKSVETTFTYQPPFGAIAPSQAYPFIIEAAHNNGPASSVSGTLELMPMGFVDFSATPKQLTIPHKRAWKFWQSPPVTYSLIATNASNLNQEATLELAGENSPECDLTLVPETSAIAPEETVEFQLTARKKRPWFGKNRQLLLELTGIWSDRRVDIRNEHHSLELVVKPVFPLWLQLLGGLFLLYLLWWLSWINARNPFFGHNEPVNTVKFNGVGERLISGSNDQTLIEWNINGFFNPIVNQELRKFPNKGNRFWQWLTRPFQNQGNCQSPGCSDSVAEKAMRVVQYRPVNNNWVASGLENGEIHLWNLNENRPDPFRSFVYQKDDRVFALEFTQDSRSLFSGHGSGAVLQWDLRDVERSAATPEAIAPNLIKQFNFAVYALKLVGNNDRTLAVAGQLNQFVLWNWLDNTETVVPYREGGKDAYINSLDTAEFHPNLLATADNQGYITVWNMQPCLNGGADCQRIEQWNDGHNGQPVRSVALSENGCYLVSGGDDGRVMLWPLNTDGSRAGPQGEQIIRAKNKNFNSVDIKVVNDLMLIAAGSDDQQEVRVESYPRLPNLGCDLQD</sequence>
<keyword evidence="2" id="KW-0812">Transmembrane</keyword>
<reference evidence="3 4" key="1">
    <citation type="submission" date="2021-03" db="EMBL/GenBank/DDBJ databases">
        <title>Metabolic Capacity of the Antarctic Cyanobacterium Phormidium pseudopriestleyi that Sustains Oxygenic Photosynthesis in the Presence of Hydrogen Sulfide.</title>
        <authorList>
            <person name="Lumian J.E."/>
            <person name="Jungblut A.D."/>
            <person name="Dillon M.L."/>
            <person name="Hawes I."/>
            <person name="Doran P.T."/>
            <person name="Mackey T.J."/>
            <person name="Dick G.J."/>
            <person name="Grettenberger C.L."/>
            <person name="Sumner D.Y."/>
        </authorList>
    </citation>
    <scope>NUCLEOTIDE SEQUENCE [LARGE SCALE GENOMIC DNA]</scope>
    <source>
        <strain evidence="3 4">FRX01</strain>
    </source>
</reference>
<dbReference type="Gene3D" id="2.130.10.10">
    <property type="entry name" value="YVTN repeat-like/Quinoprotein amine dehydrogenase"/>
    <property type="match status" value="2"/>
</dbReference>
<dbReference type="SUPFAM" id="SSF50978">
    <property type="entry name" value="WD40 repeat-like"/>
    <property type="match status" value="1"/>
</dbReference>
<keyword evidence="2" id="KW-0472">Membrane</keyword>
<accession>A0ABS3FPK8</accession>
<dbReference type="Pfam" id="PF00400">
    <property type="entry name" value="WD40"/>
    <property type="match status" value="2"/>
</dbReference>
<organism evidence="3 4">
    <name type="scientific">Phormidium pseudopriestleyi FRX01</name>
    <dbReference type="NCBI Taxonomy" id="1759528"/>
    <lineage>
        <taxon>Bacteria</taxon>
        <taxon>Bacillati</taxon>
        <taxon>Cyanobacteriota</taxon>
        <taxon>Cyanophyceae</taxon>
        <taxon>Oscillatoriophycideae</taxon>
        <taxon>Oscillatoriales</taxon>
        <taxon>Oscillatoriaceae</taxon>
        <taxon>Phormidium</taxon>
    </lineage>
</organism>
<evidence type="ECO:0000313" key="3">
    <source>
        <dbReference type="EMBL" id="MBO0349050.1"/>
    </source>
</evidence>
<dbReference type="EMBL" id="JAFLQW010000221">
    <property type="protein sequence ID" value="MBO0349050.1"/>
    <property type="molecule type" value="Genomic_DNA"/>
</dbReference>
<evidence type="ECO:0000313" key="4">
    <source>
        <dbReference type="Proteomes" id="UP000664844"/>
    </source>
</evidence>
<dbReference type="Proteomes" id="UP000664844">
    <property type="component" value="Unassembled WGS sequence"/>
</dbReference>
<proteinExistence type="predicted"/>
<feature type="repeat" description="WD" evidence="1">
    <location>
        <begin position="379"/>
        <end position="413"/>
    </location>
</feature>
<evidence type="ECO:0000256" key="1">
    <source>
        <dbReference type="PROSITE-ProRule" id="PRU00221"/>
    </source>
</evidence>
<dbReference type="PANTHER" id="PTHR19879">
    <property type="entry name" value="TRANSCRIPTION INITIATION FACTOR TFIID"/>
    <property type="match status" value="1"/>
</dbReference>
<gene>
    <name evidence="3" type="ORF">J0895_08035</name>
</gene>
<dbReference type="RefSeq" id="WP_207087584.1">
    <property type="nucleotide sequence ID" value="NZ_JAFLQW010000221.1"/>
</dbReference>
<evidence type="ECO:0000256" key="2">
    <source>
        <dbReference type="SAM" id="Phobius"/>
    </source>
</evidence>
<dbReference type="PROSITE" id="PS50294">
    <property type="entry name" value="WD_REPEATS_REGION"/>
    <property type="match status" value="2"/>
</dbReference>
<protein>
    <recommendedName>
        <fullName evidence="5">WD40 repeat domain-containing protein</fullName>
    </recommendedName>
</protein>
<dbReference type="InterPro" id="IPR015943">
    <property type="entry name" value="WD40/YVTN_repeat-like_dom_sf"/>
</dbReference>
<name>A0ABS3FPK8_9CYAN</name>
<dbReference type="PANTHER" id="PTHR19879:SF9">
    <property type="entry name" value="TRANSCRIPTION INITIATION FACTOR TFIID SUBUNIT 5"/>
    <property type="match status" value="1"/>
</dbReference>
<dbReference type="SMART" id="SM00320">
    <property type="entry name" value="WD40"/>
    <property type="match status" value="6"/>
</dbReference>
<dbReference type="PROSITE" id="PS50082">
    <property type="entry name" value="WD_REPEATS_2"/>
    <property type="match status" value="2"/>
</dbReference>
<keyword evidence="4" id="KW-1185">Reference proteome</keyword>
<dbReference type="InterPro" id="IPR036322">
    <property type="entry name" value="WD40_repeat_dom_sf"/>
</dbReference>
<evidence type="ECO:0008006" key="5">
    <source>
        <dbReference type="Google" id="ProtNLM"/>
    </source>
</evidence>
<comment type="caution">
    <text evidence="3">The sequence shown here is derived from an EMBL/GenBank/DDBJ whole genome shotgun (WGS) entry which is preliminary data.</text>
</comment>
<feature type="transmembrane region" description="Helical" evidence="2">
    <location>
        <begin position="351"/>
        <end position="370"/>
    </location>
</feature>
<dbReference type="InterPro" id="IPR001680">
    <property type="entry name" value="WD40_rpt"/>
</dbReference>